<gene>
    <name evidence="3" type="ORF">CHIRRI_LOCUS10767</name>
</gene>
<keyword evidence="1" id="KW-0472">Membrane</keyword>
<dbReference type="InterPro" id="IPR006212">
    <property type="entry name" value="Furin_repeat"/>
</dbReference>
<keyword evidence="1" id="KW-0812">Transmembrane</keyword>
<dbReference type="CDD" id="cd00064">
    <property type="entry name" value="FU"/>
    <property type="match status" value="1"/>
</dbReference>
<feature type="transmembrane region" description="Helical" evidence="1">
    <location>
        <begin position="137"/>
        <end position="159"/>
    </location>
</feature>
<evidence type="ECO:0000256" key="1">
    <source>
        <dbReference type="SAM" id="Phobius"/>
    </source>
</evidence>
<dbReference type="Proteomes" id="UP001153620">
    <property type="component" value="Chromosome 3"/>
</dbReference>
<sequence>MIKSGKRMEKYLVVIKWFQLLYIQLLSAAIVESIKSNEVVTQLGNERLDRSHLINAISMNITTTGKSLSKMTDCSLLSNCLRCNVNGCIKCTNFLMKDSRQCLEKCPNNYINQWSTSSELMGQICVQSTVYNSIQTVLVGIICGAFLCVLVVFISAIILKKRQQKLHKKLIKDQLINDEFDQLEFIRQLDDLRPYSEYFLFMLNDTRKQIRKSYLSGDTTAAAKFYPIIRDLAKILILLNRQIEVIDGPPHDWNRLLQWADRILAQYKSQLQTKEFIEFLQSSSSHSSSRIFNNEDTRLVSDHTTFKSLFYSTPVVHNRKKIILPSIESDLTKNTNINQKLAKDVSYKSTQINFDISPRKYIHTENKQELSQSDHVHNDKNKSGSLISLQDFVNESHLKIVDKKHYPSNFESDLEHINSYQSKGSLQVVDDDLIEFKLGLRPQDEIITEL</sequence>
<reference evidence="2" key="1">
    <citation type="journal article" date="2016" name="Elife">
        <title>Folded gastrulation and T48 drive the evolution of coordinated mesoderm internalization in flies.</title>
        <authorList>
            <person name="Urbansky S."/>
            <person name="Gonzalez Avalos P."/>
            <person name="Wosch M."/>
            <person name="Lemke S."/>
        </authorList>
    </citation>
    <scope>NUCLEOTIDE SEQUENCE</scope>
</reference>
<name>A0A1Z1LVV6_9DIPT</name>
<evidence type="ECO:0000313" key="2">
    <source>
        <dbReference type="EMBL" id="ARW56810.1"/>
    </source>
</evidence>
<keyword evidence="1" id="KW-1133">Transmembrane helix</keyword>
<dbReference type="OrthoDB" id="7323052at2759"/>
<organism evidence="2">
    <name type="scientific">Chironomus riparius</name>
    <dbReference type="NCBI Taxonomy" id="315576"/>
    <lineage>
        <taxon>Eukaryota</taxon>
        <taxon>Metazoa</taxon>
        <taxon>Ecdysozoa</taxon>
        <taxon>Arthropoda</taxon>
        <taxon>Hexapoda</taxon>
        <taxon>Insecta</taxon>
        <taxon>Pterygota</taxon>
        <taxon>Neoptera</taxon>
        <taxon>Endopterygota</taxon>
        <taxon>Diptera</taxon>
        <taxon>Nematocera</taxon>
        <taxon>Chironomoidea</taxon>
        <taxon>Chironomidae</taxon>
        <taxon>Chironominae</taxon>
        <taxon>Chironomus</taxon>
    </lineage>
</organism>
<reference evidence="3" key="3">
    <citation type="submission" date="2022-10" db="EMBL/GenBank/DDBJ databases">
        <authorList>
            <consortium name="ENA_rothamsted_submissions"/>
            <consortium name="culmorum"/>
            <person name="King R."/>
        </authorList>
    </citation>
    <scope>NUCLEOTIDE SEQUENCE</scope>
</reference>
<dbReference type="AlphaFoldDB" id="A0A1Z1LVV6"/>
<protein>
    <submittedName>
        <fullName evidence="2">T48</fullName>
    </submittedName>
</protein>
<dbReference type="EMBL" id="KX009477">
    <property type="protein sequence ID" value="ARW56810.1"/>
    <property type="molecule type" value="mRNA"/>
</dbReference>
<accession>A0A1Z1LVV6</accession>
<proteinExistence type="evidence at transcript level"/>
<evidence type="ECO:0000313" key="4">
    <source>
        <dbReference type="Proteomes" id="UP001153620"/>
    </source>
</evidence>
<dbReference type="EMBL" id="OU895879">
    <property type="protein sequence ID" value="CAG9807921.1"/>
    <property type="molecule type" value="Genomic_DNA"/>
</dbReference>
<reference evidence="3" key="2">
    <citation type="submission" date="2022-01" db="EMBL/GenBank/DDBJ databases">
        <authorList>
            <person name="King R."/>
        </authorList>
    </citation>
    <scope>NUCLEOTIDE SEQUENCE</scope>
</reference>
<keyword evidence="4" id="KW-1185">Reference proteome</keyword>
<evidence type="ECO:0000313" key="3">
    <source>
        <dbReference type="EMBL" id="CAG9807921.1"/>
    </source>
</evidence>